<evidence type="ECO:0000313" key="2">
    <source>
        <dbReference type="EMBL" id="KAF7931606.1"/>
    </source>
</evidence>
<dbReference type="Proteomes" id="UP000783213">
    <property type="component" value="Unassembled WGS sequence"/>
</dbReference>
<feature type="compositionally biased region" description="Acidic residues" evidence="1">
    <location>
        <begin position="423"/>
        <end position="433"/>
    </location>
</feature>
<reference evidence="2 3" key="1">
    <citation type="journal article" date="2020" name="Genome Biol. Evol.">
        <title>Comparative genomics of Sclerotiniaceae.</title>
        <authorList>
            <person name="Valero Jimenez C.A."/>
            <person name="Steentjes M."/>
            <person name="Scholten O.E."/>
            <person name="Van Kan J.A.L."/>
        </authorList>
    </citation>
    <scope>NUCLEOTIDE SEQUENCE [LARGE SCALE GENOMIC DNA]</scope>
    <source>
        <strain evidence="2 3">B1</strain>
    </source>
</reference>
<feature type="compositionally biased region" description="Basic and acidic residues" evidence="1">
    <location>
        <begin position="587"/>
        <end position="600"/>
    </location>
</feature>
<feature type="compositionally biased region" description="Basic residues" evidence="1">
    <location>
        <begin position="320"/>
        <end position="331"/>
    </location>
</feature>
<feature type="compositionally biased region" description="Low complexity" evidence="1">
    <location>
        <begin position="281"/>
        <end position="295"/>
    </location>
</feature>
<feature type="compositionally biased region" description="Polar residues" evidence="1">
    <location>
        <begin position="575"/>
        <end position="586"/>
    </location>
</feature>
<name>A0ABQ7IQL0_9HELO</name>
<feature type="compositionally biased region" description="Polar residues" evidence="1">
    <location>
        <begin position="249"/>
        <end position="265"/>
    </location>
</feature>
<proteinExistence type="predicted"/>
<feature type="compositionally biased region" description="Basic residues" evidence="1">
    <location>
        <begin position="268"/>
        <end position="280"/>
    </location>
</feature>
<feature type="region of interest" description="Disordered" evidence="1">
    <location>
        <begin position="482"/>
        <end position="541"/>
    </location>
</feature>
<keyword evidence="3" id="KW-1185">Reference proteome</keyword>
<feature type="region of interest" description="Disordered" evidence="1">
    <location>
        <begin position="116"/>
        <end position="464"/>
    </location>
</feature>
<sequence length="664" mass="75399">MTPNNTRVRQYLENHMPPLPEPPRSLPLHSDFTKNIKRCAEQNPRESSVALGISSLDLDIIINSWDVYVRENPEHGLKTVAEYSARRTERIPASENGAILQMKKRALVNAFRRPADRIADDAQMPEEPNDLESPDMTSDDESPIQGQEDFENLERQSEPMAENPPPGQPAQHRRDGRREPVAQNHYQSDSEDSEYQPRSKAPNGPYNRSRKHQSNRDEENSEHRPDSVAQYQSSEYSAQHQSESEGSDHQLSPATLNKASDNLSVRQGRGRRKAGARNRMMKPPSPQGGPSSGRPLSKQNPPVLAEVIVISSDDEYPIQKRSHRAGPRRGKPLPETTRTRSSEHLAQVRPKKESKAEPIIDNGIGLYARSRRGAEDSGLEGEAVATDPMTRTRLSDSPIQYQGGPSHRTKLPSHSMQRRTGWEDSDIEDEDNQPEVMMKDSAQSRRKGNSKYRHEALKPPSSFPIGAETLIINTAPEFLSLPSSAQYQRRDRSADDQLGLTPRTKSQNHSNNRREESYPELNDWSSLYDEDLGDDEESERYIPEEKFRVHSFGFKDPALVGGNDEVRRRRREQLESTITRNTSESLNENKIHRSEEDVRTSWHKHTPHMLVEGERIHGALGPEVKAFDKVLLQEANIQSDNGMRALSISEEKEIVPWKRLSDRK</sequence>
<accession>A0ABQ7IQL0</accession>
<evidence type="ECO:0000313" key="3">
    <source>
        <dbReference type="Proteomes" id="UP000783213"/>
    </source>
</evidence>
<dbReference type="EMBL" id="RCSX01000008">
    <property type="protein sequence ID" value="KAF7931606.1"/>
    <property type="molecule type" value="Genomic_DNA"/>
</dbReference>
<gene>
    <name evidence="2" type="ORF">EAE98_004342</name>
</gene>
<protein>
    <submittedName>
        <fullName evidence="2">Uncharacterized protein</fullName>
    </submittedName>
</protein>
<feature type="compositionally biased region" description="Basic and acidic residues" evidence="1">
    <location>
        <begin position="214"/>
        <end position="226"/>
    </location>
</feature>
<feature type="region of interest" description="Disordered" evidence="1">
    <location>
        <begin position="573"/>
        <end position="602"/>
    </location>
</feature>
<feature type="compositionally biased region" description="Acidic residues" evidence="1">
    <location>
        <begin position="528"/>
        <end position="538"/>
    </location>
</feature>
<dbReference type="GeneID" id="62231116"/>
<dbReference type="RefSeq" id="XP_038811498.1">
    <property type="nucleotide sequence ID" value="XM_038951962.1"/>
</dbReference>
<organism evidence="2 3">
    <name type="scientific">Botrytis deweyae</name>
    <dbReference type="NCBI Taxonomy" id="2478750"/>
    <lineage>
        <taxon>Eukaryota</taxon>
        <taxon>Fungi</taxon>
        <taxon>Dikarya</taxon>
        <taxon>Ascomycota</taxon>
        <taxon>Pezizomycotina</taxon>
        <taxon>Leotiomycetes</taxon>
        <taxon>Helotiales</taxon>
        <taxon>Sclerotiniaceae</taxon>
        <taxon>Botrytis</taxon>
    </lineage>
</organism>
<comment type="caution">
    <text evidence="2">The sequence shown here is derived from an EMBL/GenBank/DDBJ whole genome shotgun (WGS) entry which is preliminary data.</text>
</comment>
<feature type="compositionally biased region" description="Polar residues" evidence="1">
    <location>
        <begin position="229"/>
        <end position="241"/>
    </location>
</feature>
<evidence type="ECO:0000256" key="1">
    <source>
        <dbReference type="SAM" id="MobiDB-lite"/>
    </source>
</evidence>
<feature type="compositionally biased region" description="Acidic residues" evidence="1">
    <location>
        <begin position="123"/>
        <end position="142"/>
    </location>
</feature>